<accession>A0A0W8F522</accession>
<dbReference type="InterPro" id="IPR029060">
    <property type="entry name" value="PIN-like_dom_sf"/>
</dbReference>
<feature type="domain" description="PIN" evidence="1">
    <location>
        <begin position="5"/>
        <end position="119"/>
    </location>
</feature>
<reference evidence="2" key="1">
    <citation type="journal article" date="2015" name="Proc. Natl. Acad. Sci. U.S.A.">
        <title>Networks of energetic and metabolic interactions define dynamics in microbial communities.</title>
        <authorList>
            <person name="Embree M."/>
            <person name="Liu J.K."/>
            <person name="Al-Bassam M.M."/>
            <person name="Zengler K."/>
        </authorList>
    </citation>
    <scope>NUCLEOTIDE SEQUENCE</scope>
</reference>
<comment type="caution">
    <text evidence="2">The sequence shown here is derived from an EMBL/GenBank/DDBJ whole genome shotgun (WGS) entry which is preliminary data.</text>
</comment>
<dbReference type="EMBL" id="LNQE01001517">
    <property type="protein sequence ID" value="KUG15972.1"/>
    <property type="molecule type" value="Genomic_DNA"/>
</dbReference>
<organism evidence="2">
    <name type="scientific">hydrocarbon metagenome</name>
    <dbReference type="NCBI Taxonomy" id="938273"/>
    <lineage>
        <taxon>unclassified sequences</taxon>
        <taxon>metagenomes</taxon>
        <taxon>ecological metagenomes</taxon>
    </lineage>
</organism>
<dbReference type="AlphaFoldDB" id="A0A0W8F522"/>
<proteinExistence type="predicted"/>
<gene>
    <name evidence="2" type="ORF">ASZ90_014303</name>
</gene>
<evidence type="ECO:0000313" key="2">
    <source>
        <dbReference type="EMBL" id="KUG15972.1"/>
    </source>
</evidence>
<name>A0A0W8F522_9ZZZZ</name>
<dbReference type="InterPro" id="IPR002716">
    <property type="entry name" value="PIN_dom"/>
</dbReference>
<sequence>MVKLFADTYALVEILKGNTAYEKYSQEELITSEFNIFELAYAMYRDFGRTDSINMLSFLRSRIEVISPEDLDYLEASRFRLSNNKKGKKLSLIDSLGYICSKRLKIRFLTGDREFKDIEDVEYIK</sequence>
<dbReference type="Pfam" id="PF01850">
    <property type="entry name" value="PIN"/>
    <property type="match status" value="1"/>
</dbReference>
<dbReference type="SUPFAM" id="SSF88723">
    <property type="entry name" value="PIN domain-like"/>
    <property type="match status" value="1"/>
</dbReference>
<protein>
    <recommendedName>
        <fullName evidence="1">PIN domain-containing protein</fullName>
    </recommendedName>
</protein>
<evidence type="ECO:0000259" key="1">
    <source>
        <dbReference type="Pfam" id="PF01850"/>
    </source>
</evidence>
<dbReference type="Gene3D" id="3.40.50.1010">
    <property type="entry name" value="5'-nuclease"/>
    <property type="match status" value="1"/>
</dbReference>